<evidence type="ECO:0000313" key="1">
    <source>
        <dbReference type="EMBL" id="SDG13536.1"/>
    </source>
</evidence>
<protein>
    <submittedName>
        <fullName evidence="1">Uncharacterized protein</fullName>
    </submittedName>
</protein>
<proteinExistence type="predicted"/>
<dbReference type="Proteomes" id="UP000199203">
    <property type="component" value="Unassembled WGS sequence"/>
</dbReference>
<dbReference type="AlphaFoldDB" id="A0A1G7RRV1"/>
<reference evidence="2" key="1">
    <citation type="submission" date="2016-10" db="EMBL/GenBank/DDBJ databases">
        <authorList>
            <person name="Varghese N."/>
            <person name="Submissions S."/>
        </authorList>
    </citation>
    <scope>NUCLEOTIDE SEQUENCE [LARGE SCALE GENOMIC DNA]</scope>
    <source>
        <strain evidence="2">DSM 19684</strain>
    </source>
</reference>
<name>A0A1G7RRV1_9FLAO</name>
<keyword evidence="2" id="KW-1185">Reference proteome</keyword>
<evidence type="ECO:0000313" key="2">
    <source>
        <dbReference type="Proteomes" id="UP000199203"/>
    </source>
</evidence>
<dbReference type="OrthoDB" id="772959at2"/>
<accession>A0A1G7RRV1</accession>
<gene>
    <name evidence="1" type="ORF">SAMN05421825_2760</name>
</gene>
<dbReference type="RefSeq" id="WP_089873999.1">
    <property type="nucleotide sequence ID" value="NZ_FNBH01000003.1"/>
</dbReference>
<dbReference type="STRING" id="454006.SAMN05421825_2760"/>
<sequence>MERQELDDAIYKKILMSAELILEKEAIRSALIIDALHWLDEIIENEDLNRVTDIHIYEEGFSSTEKKLKNTILHMITSIIADKYTDDNLMYLEEIILFEDNFKSDLSFDYYLKIGGYHTKFLNRILTFTENNINSFTKNKLNATAFYMMKVYGMSSRNKKLFNTANTLHQEKYPSAKNQSTPKVTQKIIKSKPKQWWKFW</sequence>
<organism evidence="1 2">
    <name type="scientific">Epilithonimonas hungarica</name>
    <dbReference type="NCBI Taxonomy" id="454006"/>
    <lineage>
        <taxon>Bacteria</taxon>
        <taxon>Pseudomonadati</taxon>
        <taxon>Bacteroidota</taxon>
        <taxon>Flavobacteriia</taxon>
        <taxon>Flavobacteriales</taxon>
        <taxon>Weeksellaceae</taxon>
        <taxon>Chryseobacterium group</taxon>
        <taxon>Epilithonimonas</taxon>
    </lineage>
</organism>
<dbReference type="EMBL" id="FNBH01000003">
    <property type="protein sequence ID" value="SDG13536.1"/>
    <property type="molecule type" value="Genomic_DNA"/>
</dbReference>